<accession>A0A9P7J2W6</accession>
<organism evidence="1 2">
    <name type="scientific">Suillus subaureus</name>
    <dbReference type="NCBI Taxonomy" id="48587"/>
    <lineage>
        <taxon>Eukaryota</taxon>
        <taxon>Fungi</taxon>
        <taxon>Dikarya</taxon>
        <taxon>Basidiomycota</taxon>
        <taxon>Agaricomycotina</taxon>
        <taxon>Agaricomycetes</taxon>
        <taxon>Agaricomycetidae</taxon>
        <taxon>Boletales</taxon>
        <taxon>Suillineae</taxon>
        <taxon>Suillaceae</taxon>
        <taxon>Suillus</taxon>
    </lineage>
</organism>
<dbReference type="Proteomes" id="UP000807769">
    <property type="component" value="Unassembled WGS sequence"/>
</dbReference>
<keyword evidence="2" id="KW-1185">Reference proteome</keyword>
<reference evidence="1" key="1">
    <citation type="journal article" date="2020" name="New Phytol.">
        <title>Comparative genomics reveals dynamic genome evolution in host specialist ectomycorrhizal fungi.</title>
        <authorList>
            <person name="Lofgren L.A."/>
            <person name="Nguyen N.H."/>
            <person name="Vilgalys R."/>
            <person name="Ruytinx J."/>
            <person name="Liao H.L."/>
            <person name="Branco S."/>
            <person name="Kuo A."/>
            <person name="LaButti K."/>
            <person name="Lipzen A."/>
            <person name="Andreopoulos W."/>
            <person name="Pangilinan J."/>
            <person name="Riley R."/>
            <person name="Hundley H."/>
            <person name="Na H."/>
            <person name="Barry K."/>
            <person name="Grigoriev I.V."/>
            <person name="Stajich J.E."/>
            <person name="Kennedy P.G."/>
        </authorList>
    </citation>
    <scope>NUCLEOTIDE SEQUENCE</scope>
    <source>
        <strain evidence="1">MN1</strain>
    </source>
</reference>
<name>A0A9P7J2W6_9AGAM</name>
<protein>
    <submittedName>
        <fullName evidence="1">Uncharacterized protein</fullName>
    </submittedName>
</protein>
<dbReference type="GeneID" id="64629157"/>
<evidence type="ECO:0000313" key="1">
    <source>
        <dbReference type="EMBL" id="KAG1800014.1"/>
    </source>
</evidence>
<gene>
    <name evidence="1" type="ORF">BJ212DRAFT_134128</name>
</gene>
<sequence length="83" mass="9466">MMLGVHPPWIAIMTIELWQWGWIDLRDVRYEHLDRCQYCVPQNPVILRVSGSAAIDAIEGPGVMRTVVESLEPGSSAFEYHNI</sequence>
<proteinExistence type="predicted"/>
<dbReference type="RefSeq" id="XP_041185804.1">
    <property type="nucleotide sequence ID" value="XM_041335140.1"/>
</dbReference>
<dbReference type="EMBL" id="JABBWG010000128">
    <property type="protein sequence ID" value="KAG1800014.1"/>
    <property type="molecule type" value="Genomic_DNA"/>
</dbReference>
<dbReference type="AlphaFoldDB" id="A0A9P7J2W6"/>
<comment type="caution">
    <text evidence="1">The sequence shown here is derived from an EMBL/GenBank/DDBJ whole genome shotgun (WGS) entry which is preliminary data.</text>
</comment>
<evidence type="ECO:0000313" key="2">
    <source>
        <dbReference type="Proteomes" id="UP000807769"/>
    </source>
</evidence>